<feature type="transmembrane region" description="Helical" evidence="7">
    <location>
        <begin position="49"/>
        <end position="70"/>
    </location>
</feature>
<evidence type="ECO:0000256" key="5">
    <source>
        <dbReference type="ARBA" id="ARBA00022989"/>
    </source>
</evidence>
<keyword evidence="10" id="KW-1185">Reference proteome</keyword>
<dbReference type="PANTHER" id="PTHR33778">
    <property type="entry name" value="PROTEIN MGTC"/>
    <property type="match status" value="1"/>
</dbReference>
<evidence type="ECO:0000313" key="10">
    <source>
        <dbReference type="Proteomes" id="UP000295678"/>
    </source>
</evidence>
<comment type="similarity">
    <text evidence="2 7">Belongs to the MgtC/SapB family.</text>
</comment>
<dbReference type="PANTHER" id="PTHR33778:SF1">
    <property type="entry name" value="MAGNESIUM TRANSPORTER YHID-RELATED"/>
    <property type="match status" value="1"/>
</dbReference>
<keyword evidence="6 7" id="KW-0472">Membrane</keyword>
<dbReference type="Pfam" id="PF02308">
    <property type="entry name" value="MgtC"/>
    <property type="match status" value="1"/>
</dbReference>
<dbReference type="AlphaFoldDB" id="A0A4R3MFP1"/>
<evidence type="ECO:0000313" key="9">
    <source>
        <dbReference type="EMBL" id="TCT12679.1"/>
    </source>
</evidence>
<dbReference type="EMBL" id="SMAK01000002">
    <property type="protein sequence ID" value="TCT12679.1"/>
    <property type="molecule type" value="Genomic_DNA"/>
</dbReference>
<evidence type="ECO:0000256" key="1">
    <source>
        <dbReference type="ARBA" id="ARBA00004651"/>
    </source>
</evidence>
<evidence type="ECO:0000256" key="6">
    <source>
        <dbReference type="ARBA" id="ARBA00023136"/>
    </source>
</evidence>
<keyword evidence="3" id="KW-1003">Cell membrane</keyword>
<evidence type="ECO:0000256" key="4">
    <source>
        <dbReference type="ARBA" id="ARBA00022692"/>
    </source>
</evidence>
<keyword evidence="7" id="KW-0997">Cell inner membrane</keyword>
<protein>
    <recommendedName>
        <fullName evidence="7">Protein MgtC</fullName>
    </recommendedName>
</protein>
<keyword evidence="4 7" id="KW-0812">Transmembrane</keyword>
<gene>
    <name evidence="9" type="ORF">EDC22_102365</name>
</gene>
<proteinExistence type="inferred from homology"/>
<dbReference type="Proteomes" id="UP000295678">
    <property type="component" value="Unassembled WGS sequence"/>
</dbReference>
<evidence type="ECO:0000256" key="3">
    <source>
        <dbReference type="ARBA" id="ARBA00022475"/>
    </source>
</evidence>
<evidence type="ECO:0000256" key="7">
    <source>
        <dbReference type="RuleBase" id="RU365041"/>
    </source>
</evidence>
<accession>A0A4R3MFP1</accession>
<dbReference type="PRINTS" id="PR01837">
    <property type="entry name" value="MGTCSAPBPROT"/>
</dbReference>
<comment type="subcellular location">
    <subcellularLocation>
        <location evidence="7">Cell inner membrane</location>
        <topology evidence="7">Multi-pass membrane protein</topology>
    </subcellularLocation>
    <subcellularLocation>
        <location evidence="1">Cell membrane</location>
        <topology evidence="1">Multi-pass membrane protein</topology>
    </subcellularLocation>
</comment>
<comment type="caution">
    <text evidence="9">The sequence shown here is derived from an EMBL/GenBank/DDBJ whole genome shotgun (WGS) entry which is preliminary data.</text>
</comment>
<organism evidence="9 10">
    <name type="scientific">Tepidamorphus gemmatus</name>
    <dbReference type="NCBI Taxonomy" id="747076"/>
    <lineage>
        <taxon>Bacteria</taxon>
        <taxon>Pseudomonadati</taxon>
        <taxon>Pseudomonadota</taxon>
        <taxon>Alphaproteobacteria</taxon>
        <taxon>Hyphomicrobiales</taxon>
        <taxon>Tepidamorphaceae</taxon>
        <taxon>Tepidamorphus</taxon>
    </lineage>
</organism>
<evidence type="ECO:0000259" key="8">
    <source>
        <dbReference type="Pfam" id="PF02308"/>
    </source>
</evidence>
<feature type="transmembrane region" description="Helical" evidence="7">
    <location>
        <begin position="12"/>
        <end position="34"/>
    </location>
</feature>
<sequence>MIELLSGGFSTEFGLAAICSRMAVAAGFGLVIGFDREVRSVSAGLRTHMLVSLAAATFAILAFEIVAQATREGIDNADPVRIIEAVTAGVAFLAAGTIIRGGDRVRGLTTGAGLWLAGAIGLACGVGAWAVAFLATLLGIVILTVLRHVERILALKPRTASRDAGNGR</sequence>
<name>A0A4R3MFP1_9HYPH</name>
<dbReference type="RefSeq" id="WP_245499627.1">
    <property type="nucleotide sequence ID" value="NZ_SMAK01000002.1"/>
</dbReference>
<feature type="transmembrane region" description="Helical" evidence="7">
    <location>
        <begin position="82"/>
        <end position="102"/>
    </location>
</feature>
<reference evidence="9 10" key="1">
    <citation type="submission" date="2019-03" db="EMBL/GenBank/DDBJ databases">
        <title>Genomic Encyclopedia of Type Strains, Phase IV (KMG-IV): sequencing the most valuable type-strain genomes for metagenomic binning, comparative biology and taxonomic classification.</title>
        <authorList>
            <person name="Goeker M."/>
        </authorList>
    </citation>
    <scope>NUCLEOTIDE SEQUENCE [LARGE SCALE GENOMIC DNA]</scope>
    <source>
        <strain evidence="9 10">DSM 19345</strain>
    </source>
</reference>
<feature type="domain" description="MgtC/SapB/SrpB/YhiD N-terminal" evidence="8">
    <location>
        <begin position="22"/>
        <end position="151"/>
    </location>
</feature>
<dbReference type="InterPro" id="IPR003416">
    <property type="entry name" value="MgtC/SapB/SrpB/YhiD_fam"/>
</dbReference>
<evidence type="ECO:0000256" key="2">
    <source>
        <dbReference type="ARBA" id="ARBA00009298"/>
    </source>
</evidence>
<dbReference type="InterPro" id="IPR049177">
    <property type="entry name" value="MgtC_SapB_SrpB_YhiD_N"/>
</dbReference>
<dbReference type="GO" id="GO:0005886">
    <property type="term" value="C:plasma membrane"/>
    <property type="evidence" value="ECO:0007669"/>
    <property type="project" value="UniProtKB-SubCell"/>
</dbReference>
<feature type="transmembrane region" description="Helical" evidence="7">
    <location>
        <begin position="114"/>
        <end position="146"/>
    </location>
</feature>
<keyword evidence="5 7" id="KW-1133">Transmembrane helix</keyword>